<evidence type="ECO:0000256" key="1">
    <source>
        <dbReference type="SAM" id="MobiDB-lite"/>
    </source>
</evidence>
<reference evidence="3" key="1">
    <citation type="submission" date="2016-11" db="UniProtKB">
        <authorList>
            <consortium name="WormBaseParasite"/>
        </authorList>
    </citation>
    <scope>IDENTIFICATION</scope>
</reference>
<dbReference type="Proteomes" id="UP000095280">
    <property type="component" value="Unplaced"/>
</dbReference>
<name>A0A1I8GDW3_9PLAT</name>
<feature type="compositionally biased region" description="Low complexity" evidence="1">
    <location>
        <begin position="318"/>
        <end position="327"/>
    </location>
</feature>
<evidence type="ECO:0000313" key="3">
    <source>
        <dbReference type="WBParaSite" id="maker-uti_cns_0001617-snap-gene-0.8-mRNA-1"/>
    </source>
</evidence>
<feature type="compositionally biased region" description="Low complexity" evidence="1">
    <location>
        <begin position="466"/>
        <end position="475"/>
    </location>
</feature>
<sequence>PPSGVGVTQELFASTAEGAQRMLDSLVAAAASVGLAVNIEKRQVMCTCGAAYQNHLLGRRRSCIGSTSLHALHVPRQSCAQCPGGLGATQGPGLGCLPLYPSCPAKTSTGGPHHSAEAYCSQPVQDVLLLTMQGPWPRGYGRASRYADCLLDDAGRSCWGRGGKQRSCWGSRGRQRSCWGSVAAELLGRGGSSGAVGGAAVGSGAVGGAAVGSGAVGGEAASSGAVGGAAVGSGAVGGEAASSGAVGGAAVGSGAVGGEAASSGAVGGAAVGSGAVGGEAAIAVELLGRPALVENSKPPPNGVARQLKSLPAEGLARSSQQSGSAASYRTTRIERKATQARPLRRAKSSWTLGTRLPRYVKRVQRGRANARSSASQQVHITCLFSMFTASPTDAAAATRLSSMRWAPSAVEANSSWQAIRVAARPAVASGPGALHRRPALVENSKPPPNGVARQLKSLPAEGLARSSQQSGSAASYRTTRIERKATQARPLRRAKSSWTLGTRLPRYVKRVQRGRANARSSGVPA</sequence>
<feature type="region of interest" description="Disordered" evidence="1">
    <location>
        <begin position="311"/>
        <end position="347"/>
    </location>
</feature>
<protein>
    <submittedName>
        <fullName evidence="3">Reverse transcriptase domain-containing protein</fullName>
    </submittedName>
</protein>
<evidence type="ECO:0000313" key="2">
    <source>
        <dbReference type="Proteomes" id="UP000095280"/>
    </source>
</evidence>
<organism evidence="2 3">
    <name type="scientific">Macrostomum lignano</name>
    <dbReference type="NCBI Taxonomy" id="282301"/>
    <lineage>
        <taxon>Eukaryota</taxon>
        <taxon>Metazoa</taxon>
        <taxon>Spiralia</taxon>
        <taxon>Lophotrochozoa</taxon>
        <taxon>Platyhelminthes</taxon>
        <taxon>Rhabditophora</taxon>
        <taxon>Macrostomorpha</taxon>
        <taxon>Macrostomida</taxon>
        <taxon>Macrostomidae</taxon>
        <taxon>Macrostomum</taxon>
    </lineage>
</organism>
<dbReference type="AlphaFoldDB" id="A0A1I8GDW3"/>
<dbReference type="WBParaSite" id="maker-uti_cns_0001617-snap-gene-0.8-mRNA-1">
    <property type="protein sequence ID" value="maker-uti_cns_0001617-snap-gene-0.8-mRNA-1"/>
    <property type="gene ID" value="maker-uti_cns_0001617-snap-gene-0.8"/>
</dbReference>
<keyword evidence="2" id="KW-1185">Reference proteome</keyword>
<proteinExistence type="predicted"/>
<accession>A0A1I8GDW3</accession>
<feature type="region of interest" description="Disordered" evidence="1">
    <location>
        <begin position="459"/>
        <end position="499"/>
    </location>
</feature>